<sequence length="126" mass="13007">MYACISVFKDFCWVATSVHELAEKHAGLDLGTAARRATCTTSSTNLIPTSSCSTTTPSSSRALPNDPKYYGNANNGAGPYGDHDGGSSSSGAAGDGPGSVVRREAGRVARRPRGRPPGSKNKPKPP</sequence>
<reference evidence="2" key="1">
    <citation type="journal article" date="2018" name="DNA Res.">
        <title>Multiple hybrid de novo genome assembly of finger millet, an orphan allotetraploid crop.</title>
        <authorList>
            <person name="Hatakeyama M."/>
            <person name="Aluri S."/>
            <person name="Balachadran M.T."/>
            <person name="Sivarajan S.R."/>
            <person name="Patrignani A."/>
            <person name="Gruter S."/>
            <person name="Poveda L."/>
            <person name="Shimizu-Inatsugi R."/>
            <person name="Baeten J."/>
            <person name="Francoijs K.J."/>
            <person name="Nataraja K.N."/>
            <person name="Reddy Y.A.N."/>
            <person name="Phadnis S."/>
            <person name="Ravikumar R.L."/>
            <person name="Schlapbach R."/>
            <person name="Sreeman S.M."/>
            <person name="Shimizu K.K."/>
        </authorList>
    </citation>
    <scope>NUCLEOTIDE SEQUENCE</scope>
</reference>
<evidence type="ECO:0000313" key="2">
    <source>
        <dbReference type="EMBL" id="GJN01900.1"/>
    </source>
</evidence>
<organism evidence="2 3">
    <name type="scientific">Eleusine coracana subsp. coracana</name>
    <dbReference type="NCBI Taxonomy" id="191504"/>
    <lineage>
        <taxon>Eukaryota</taxon>
        <taxon>Viridiplantae</taxon>
        <taxon>Streptophyta</taxon>
        <taxon>Embryophyta</taxon>
        <taxon>Tracheophyta</taxon>
        <taxon>Spermatophyta</taxon>
        <taxon>Magnoliopsida</taxon>
        <taxon>Liliopsida</taxon>
        <taxon>Poales</taxon>
        <taxon>Poaceae</taxon>
        <taxon>PACMAD clade</taxon>
        <taxon>Chloridoideae</taxon>
        <taxon>Cynodonteae</taxon>
        <taxon>Eleusininae</taxon>
        <taxon>Eleusine</taxon>
    </lineage>
</organism>
<feature type="region of interest" description="Disordered" evidence="1">
    <location>
        <begin position="43"/>
        <end position="126"/>
    </location>
</feature>
<evidence type="ECO:0000313" key="3">
    <source>
        <dbReference type="Proteomes" id="UP001054889"/>
    </source>
</evidence>
<evidence type="ECO:0008006" key="4">
    <source>
        <dbReference type="Google" id="ProtNLM"/>
    </source>
</evidence>
<reference evidence="2" key="2">
    <citation type="submission" date="2021-12" db="EMBL/GenBank/DDBJ databases">
        <title>Resequencing data analysis of finger millet.</title>
        <authorList>
            <person name="Hatakeyama M."/>
            <person name="Aluri S."/>
            <person name="Balachadran M.T."/>
            <person name="Sivarajan S.R."/>
            <person name="Poveda L."/>
            <person name="Shimizu-Inatsugi R."/>
            <person name="Schlapbach R."/>
            <person name="Sreeman S.M."/>
            <person name="Shimizu K.K."/>
        </authorList>
    </citation>
    <scope>NUCLEOTIDE SEQUENCE</scope>
</reference>
<dbReference type="AlphaFoldDB" id="A0AAV5CVT2"/>
<proteinExistence type="predicted"/>
<accession>A0AAV5CVT2</accession>
<feature type="compositionally biased region" description="Low complexity" evidence="1">
    <location>
        <begin position="43"/>
        <end position="60"/>
    </location>
</feature>
<dbReference type="Proteomes" id="UP001054889">
    <property type="component" value="Unassembled WGS sequence"/>
</dbReference>
<keyword evidence="3" id="KW-1185">Reference proteome</keyword>
<comment type="caution">
    <text evidence="2">The sequence shown here is derived from an EMBL/GenBank/DDBJ whole genome shotgun (WGS) entry which is preliminary data.</text>
</comment>
<protein>
    <recommendedName>
        <fullName evidence="4">AT-hook motif nuclear-localized protein</fullName>
    </recommendedName>
</protein>
<name>A0AAV5CVT2_ELECO</name>
<gene>
    <name evidence="2" type="primary">ga19203</name>
    <name evidence="2" type="ORF">PR202_ga19203</name>
</gene>
<dbReference type="EMBL" id="BQKI01000009">
    <property type="protein sequence ID" value="GJN01900.1"/>
    <property type="molecule type" value="Genomic_DNA"/>
</dbReference>
<evidence type="ECO:0000256" key="1">
    <source>
        <dbReference type="SAM" id="MobiDB-lite"/>
    </source>
</evidence>